<gene>
    <name evidence="1" type="ordered locus">Ilyop_2145</name>
</gene>
<dbReference type="RefSeq" id="WP_013388571.1">
    <property type="nucleotide sequence ID" value="NC_014633.1"/>
</dbReference>
<dbReference type="InterPro" id="IPR005624">
    <property type="entry name" value="PduO/GlcC-like"/>
</dbReference>
<sequence>MFVKNTKKLTLKAARLMGDKALEKCEEIGKSFVFTVVDAGGNVLYTQRMEDAFFTSVGIATDKAFTAAAVKKGTHVLTNIVKPENDLFGLNLTNNGRIITFGGGLPVIIDGEVIGGVGVSGGSVEEDMAVAQAALDVLPK</sequence>
<keyword evidence="2" id="KW-1185">Reference proteome</keyword>
<name>E3HC66_ILYPC</name>
<geneLocation type="plasmid" evidence="1 2">
    <name>pILYOP01</name>
</geneLocation>
<reference evidence="1 2" key="1">
    <citation type="journal article" date="2010" name="Stand. Genomic Sci.">
        <title>Complete genome sequence of Ilyobacter polytropus type strain (CuHbu1).</title>
        <authorList>
            <person name="Sikorski J."/>
            <person name="Chertkov O."/>
            <person name="Lapidus A."/>
            <person name="Nolan M."/>
            <person name="Lucas S."/>
            <person name="Del Rio T.G."/>
            <person name="Tice H."/>
            <person name="Cheng J.F."/>
            <person name="Tapia R."/>
            <person name="Han C."/>
            <person name="Goodwin L."/>
            <person name="Pitluck S."/>
            <person name="Liolios K."/>
            <person name="Ivanova N."/>
            <person name="Mavromatis K."/>
            <person name="Mikhailova N."/>
            <person name="Pati A."/>
            <person name="Chen A."/>
            <person name="Palaniappan K."/>
            <person name="Land M."/>
            <person name="Hauser L."/>
            <person name="Chang Y.J."/>
            <person name="Jeffries C.D."/>
            <person name="Brambilla E."/>
            <person name="Yasawong M."/>
            <person name="Rohde M."/>
            <person name="Pukall R."/>
            <person name="Spring S."/>
            <person name="Goker M."/>
            <person name="Woyke T."/>
            <person name="Bristow J."/>
            <person name="Eisen J.A."/>
            <person name="Markowitz V."/>
            <person name="Hugenholtz P."/>
            <person name="Kyrpides N.C."/>
            <person name="Klenk H.P."/>
        </authorList>
    </citation>
    <scope>NUCLEOTIDE SEQUENCE [LARGE SCALE GENOMIC DNA]</scope>
    <source>
        <strain evidence="2">ATCC 51220 / DSM 2926 / LMG 16218 / CuHBu1</strain>
        <plasmid evidence="2">pILYOP01</plasmid>
    </source>
</reference>
<evidence type="ECO:0000313" key="1">
    <source>
        <dbReference type="EMBL" id="ADO83909.1"/>
    </source>
</evidence>
<dbReference type="InterPro" id="IPR052517">
    <property type="entry name" value="GlcG_carb_metab_protein"/>
</dbReference>
<dbReference type="Gene3D" id="3.30.450.150">
    <property type="entry name" value="Haem-degrading domain"/>
    <property type="match status" value="1"/>
</dbReference>
<dbReference type="SUPFAM" id="SSF143744">
    <property type="entry name" value="GlcG-like"/>
    <property type="match status" value="1"/>
</dbReference>
<keyword evidence="1" id="KW-0614">Plasmid</keyword>
<proteinExistence type="predicted"/>
<accession>E3HC66</accession>
<protein>
    <submittedName>
        <fullName evidence="1">ATP:cob(I)alamin adenosyltransferase</fullName>
    </submittedName>
</protein>
<dbReference type="HOGENOM" id="CLU_103773_2_0_0"/>
<organism evidence="1 2">
    <name type="scientific">Ilyobacter polytropus (strain ATCC 51220 / DSM 2926 / LMG 16218 / CuHBu1)</name>
    <dbReference type="NCBI Taxonomy" id="572544"/>
    <lineage>
        <taxon>Bacteria</taxon>
        <taxon>Fusobacteriati</taxon>
        <taxon>Fusobacteriota</taxon>
        <taxon>Fusobacteriia</taxon>
        <taxon>Fusobacteriales</taxon>
        <taxon>Fusobacteriaceae</taxon>
        <taxon>Ilyobacter</taxon>
    </lineage>
</organism>
<dbReference type="OrthoDB" id="86269at2"/>
<evidence type="ECO:0000313" key="2">
    <source>
        <dbReference type="Proteomes" id="UP000006875"/>
    </source>
</evidence>
<dbReference type="PANTHER" id="PTHR34309:SF1">
    <property type="entry name" value="PROTEIN GLCG"/>
    <property type="match status" value="1"/>
</dbReference>
<dbReference type="PANTHER" id="PTHR34309">
    <property type="entry name" value="SLR1406 PROTEIN"/>
    <property type="match status" value="1"/>
</dbReference>
<dbReference type="Pfam" id="PF03928">
    <property type="entry name" value="HbpS-like"/>
    <property type="match status" value="1"/>
</dbReference>
<dbReference type="EMBL" id="CP002282">
    <property type="protein sequence ID" value="ADO83909.1"/>
    <property type="molecule type" value="Genomic_DNA"/>
</dbReference>
<dbReference type="AlphaFoldDB" id="E3HC66"/>
<dbReference type="InterPro" id="IPR038084">
    <property type="entry name" value="PduO/GlcC-like_sf"/>
</dbReference>
<dbReference type="KEGG" id="ipo:Ilyop_2145"/>
<dbReference type="Proteomes" id="UP000006875">
    <property type="component" value="Plasmid pILYOP01"/>
</dbReference>